<keyword evidence="6 7" id="KW-0408">Iron</keyword>
<evidence type="ECO:0000256" key="2">
    <source>
        <dbReference type="ARBA" id="ARBA00022723"/>
    </source>
</evidence>
<dbReference type="InterPro" id="IPR006620">
    <property type="entry name" value="Pro_4_hyd_alph"/>
</dbReference>
<dbReference type="Pfam" id="PF18331">
    <property type="entry name" value="PKHD_C"/>
    <property type="match status" value="1"/>
</dbReference>
<evidence type="ECO:0000313" key="9">
    <source>
        <dbReference type="EMBL" id="BBI21748.1"/>
    </source>
</evidence>
<organism evidence="9 10">
    <name type="scientific">Qipengyuania flava</name>
    <dbReference type="NCBI Taxonomy" id="192812"/>
    <lineage>
        <taxon>Bacteria</taxon>
        <taxon>Pseudomonadati</taxon>
        <taxon>Pseudomonadota</taxon>
        <taxon>Alphaproteobacteria</taxon>
        <taxon>Sphingomonadales</taxon>
        <taxon>Erythrobacteraceae</taxon>
        <taxon>Qipengyuania</taxon>
    </lineage>
</organism>
<evidence type="ECO:0000256" key="7">
    <source>
        <dbReference type="HAMAP-Rule" id="MF_00657"/>
    </source>
</evidence>
<dbReference type="SUPFAM" id="SSF51197">
    <property type="entry name" value="Clavaminate synthase-like"/>
    <property type="match status" value="1"/>
</dbReference>
<feature type="domain" description="Fe2OG dioxygenase" evidence="8">
    <location>
        <begin position="78"/>
        <end position="178"/>
    </location>
</feature>
<dbReference type="Proteomes" id="UP000290057">
    <property type="component" value="Chromosome"/>
</dbReference>
<dbReference type="NCBIfam" id="NF003975">
    <property type="entry name" value="PRK05467.1-4"/>
    <property type="match status" value="1"/>
</dbReference>
<comment type="cofactor">
    <cofactor evidence="1 7">
        <name>L-ascorbate</name>
        <dbReference type="ChEBI" id="CHEBI:38290"/>
    </cofactor>
</comment>
<keyword evidence="4 7" id="KW-0223">Dioxygenase</keyword>
<dbReference type="Pfam" id="PF13640">
    <property type="entry name" value="2OG-FeII_Oxy_3"/>
    <property type="match status" value="1"/>
</dbReference>
<reference evidence="9 10" key="1">
    <citation type="submission" date="2019-01" db="EMBL/GenBank/DDBJ databases">
        <title>Complete genome sequence of Erythrobacter flavus KJ5.</title>
        <authorList>
            <person name="Kanesaki Y."/>
            <person name="Brotosudarmo T."/>
            <person name="Moriuchi R."/>
            <person name="Awai K."/>
        </authorList>
    </citation>
    <scope>NUCLEOTIDE SEQUENCE [LARGE SCALE GENOMIC DNA]</scope>
    <source>
        <strain evidence="9 10">KJ5</strain>
    </source>
</reference>
<keyword evidence="5 7" id="KW-0560">Oxidoreductase</keyword>
<evidence type="ECO:0000259" key="8">
    <source>
        <dbReference type="PROSITE" id="PS51471"/>
    </source>
</evidence>
<dbReference type="InterPro" id="IPR005123">
    <property type="entry name" value="Oxoglu/Fe-dep_dioxygenase_dom"/>
</dbReference>
<dbReference type="SMART" id="SM00702">
    <property type="entry name" value="P4Hc"/>
    <property type="match status" value="1"/>
</dbReference>
<gene>
    <name evidence="9" type="ORF">EKJ_25950</name>
</gene>
<evidence type="ECO:0000256" key="6">
    <source>
        <dbReference type="ARBA" id="ARBA00023004"/>
    </source>
</evidence>
<dbReference type="GO" id="GO:0006879">
    <property type="term" value="P:intracellular iron ion homeostasis"/>
    <property type="evidence" value="ECO:0007669"/>
    <property type="project" value="TreeGrafter"/>
</dbReference>
<feature type="binding site" evidence="7">
    <location>
        <position position="98"/>
    </location>
    <ligand>
        <name>Fe cation</name>
        <dbReference type="ChEBI" id="CHEBI:24875"/>
    </ligand>
</feature>
<sequence length="227" mass="25168">MLIIIENLLSADEVAQFRESLADAEWRDGAGTAGTRSVAVKQNLQLPRQNALAQRLSDEILRKLGQHPEFLSASLAEKIWPPVFNLYQDGGHYGTHSDAALMRLPEAGLTIRSDLSATLFLSEPDSYDGGELIVEEQFGAQPVKLAAGDMVLYPSSSLHQVAPVTRGQRICAISWIQSAVADTSARSLLYDLDQSIRALTPDREKDDPEINRLIHVYHNLLRRWAQP</sequence>
<protein>
    <submittedName>
        <fullName evidence="9">PKHD-type hydroxylase</fullName>
    </submittedName>
</protein>
<dbReference type="EMBL" id="AP019389">
    <property type="protein sequence ID" value="BBI21748.1"/>
    <property type="molecule type" value="Genomic_DNA"/>
</dbReference>
<dbReference type="GO" id="GO:0031418">
    <property type="term" value="F:L-ascorbic acid binding"/>
    <property type="evidence" value="ECO:0007669"/>
    <property type="project" value="UniProtKB-KW"/>
</dbReference>
<accession>A0A3T1CLN1</accession>
<evidence type="ECO:0000256" key="5">
    <source>
        <dbReference type="ARBA" id="ARBA00023002"/>
    </source>
</evidence>
<dbReference type="InterPro" id="IPR023550">
    <property type="entry name" value="PKHD_hydroxylase"/>
</dbReference>
<keyword evidence="10" id="KW-1185">Reference proteome</keyword>
<dbReference type="Gene3D" id="2.60.120.620">
    <property type="entry name" value="q2cbj1_9rhob like domain"/>
    <property type="match status" value="1"/>
</dbReference>
<dbReference type="GO" id="GO:0005506">
    <property type="term" value="F:iron ion binding"/>
    <property type="evidence" value="ECO:0007669"/>
    <property type="project" value="UniProtKB-UniRule"/>
</dbReference>
<dbReference type="PROSITE" id="PS51471">
    <property type="entry name" value="FE2OG_OXY"/>
    <property type="match status" value="1"/>
</dbReference>
<dbReference type="InterPro" id="IPR041097">
    <property type="entry name" value="PKHD_C"/>
</dbReference>
<dbReference type="GO" id="GO:0016706">
    <property type="term" value="F:2-oxoglutarate-dependent dioxygenase activity"/>
    <property type="evidence" value="ECO:0007669"/>
    <property type="project" value="UniProtKB-UniRule"/>
</dbReference>
<feature type="binding site" evidence="7">
    <location>
        <position position="169"/>
    </location>
    <ligand>
        <name>2-oxoglutarate</name>
        <dbReference type="ChEBI" id="CHEBI:16810"/>
    </ligand>
</feature>
<evidence type="ECO:0000313" key="10">
    <source>
        <dbReference type="Proteomes" id="UP000290057"/>
    </source>
</evidence>
<evidence type="ECO:0000256" key="4">
    <source>
        <dbReference type="ARBA" id="ARBA00022964"/>
    </source>
</evidence>
<keyword evidence="2 7" id="KW-0479">Metal-binding</keyword>
<dbReference type="PANTHER" id="PTHR41536">
    <property type="entry name" value="PKHD-TYPE HYDROXYLASE YBIX"/>
    <property type="match status" value="1"/>
</dbReference>
<dbReference type="GO" id="GO:0006974">
    <property type="term" value="P:DNA damage response"/>
    <property type="evidence" value="ECO:0007669"/>
    <property type="project" value="TreeGrafter"/>
</dbReference>
<dbReference type="HAMAP" id="MF_00657">
    <property type="entry name" value="Hydroxyl_YbiX"/>
    <property type="match status" value="1"/>
</dbReference>
<dbReference type="Gene3D" id="4.10.860.20">
    <property type="entry name" value="Rabenosyn, Rab binding domain"/>
    <property type="match status" value="1"/>
</dbReference>
<evidence type="ECO:0000256" key="1">
    <source>
        <dbReference type="ARBA" id="ARBA00001961"/>
    </source>
</evidence>
<name>A0A3T1CLN1_9SPHN</name>
<feature type="binding site" evidence="7">
    <location>
        <position position="96"/>
    </location>
    <ligand>
        <name>Fe cation</name>
        <dbReference type="ChEBI" id="CHEBI:24875"/>
    </ligand>
</feature>
<feature type="binding site" evidence="7">
    <location>
        <position position="159"/>
    </location>
    <ligand>
        <name>Fe cation</name>
        <dbReference type="ChEBI" id="CHEBI:24875"/>
    </ligand>
</feature>
<dbReference type="InterPro" id="IPR044862">
    <property type="entry name" value="Pro_4_hyd_alph_FE2OG_OXY"/>
</dbReference>
<comment type="cofactor">
    <cofactor evidence="7">
        <name>Fe(2+)</name>
        <dbReference type="ChEBI" id="CHEBI:29033"/>
    </cofactor>
    <text evidence="7">Binds 1 Fe(2+) ion per subunit.</text>
</comment>
<keyword evidence="3 7" id="KW-0847">Vitamin C</keyword>
<proteinExistence type="inferred from homology"/>
<dbReference type="NCBIfam" id="NF003974">
    <property type="entry name" value="PRK05467.1-3"/>
    <property type="match status" value="1"/>
</dbReference>
<dbReference type="RefSeq" id="WP_130587136.1">
    <property type="nucleotide sequence ID" value="NZ_AP019389.1"/>
</dbReference>
<evidence type="ECO:0000256" key="3">
    <source>
        <dbReference type="ARBA" id="ARBA00022896"/>
    </source>
</evidence>
<dbReference type="PANTHER" id="PTHR41536:SF1">
    <property type="entry name" value="PKHD-TYPE HYDROXYLASE YBIX"/>
    <property type="match status" value="1"/>
</dbReference>
<dbReference type="AlphaFoldDB" id="A0A3T1CLN1"/>